<dbReference type="InterPro" id="IPR058481">
    <property type="entry name" value="DUF8168"/>
</dbReference>
<accession>A0A8U0HS50</accession>
<evidence type="ECO:0000313" key="4">
    <source>
        <dbReference type="Proteomes" id="UP000830729"/>
    </source>
</evidence>
<organism evidence="3 4">
    <name type="scientific">Halorussus limi</name>
    <dbReference type="NCBI Taxonomy" id="2938695"/>
    <lineage>
        <taxon>Archaea</taxon>
        <taxon>Methanobacteriati</taxon>
        <taxon>Methanobacteriota</taxon>
        <taxon>Stenosarchaea group</taxon>
        <taxon>Halobacteria</taxon>
        <taxon>Halobacteriales</taxon>
        <taxon>Haladaptataceae</taxon>
        <taxon>Halorussus</taxon>
    </lineage>
</organism>
<dbReference type="AlphaFoldDB" id="A0A8U0HS50"/>
<sequence>MTDPNESSGESLQPPTESIRPSVSKIDSKQAAGESEDDGSCVNPMVAVYRHDVHKARMRGHEHAEETFRGVRVNESVPFGADRDAALLSRPRGEPEQTVDAHESWFRVSLLTGQVASSVEPVSDIGGSLFKVVRIKDPAALHAAWLHATVPSLFSESPYYPYTSLKYHTLLVAALLDNYRAGVSFDELFLAVTPSDGDPAVVPHRTVVSTSGFALHVTSEPGDRPAARLGSGPARLFADVWARLPEVPFDVDGERRWRVLDAQLRRVRSWSVALQFIEEYSAALAPSPLDGAGPGGDGV</sequence>
<dbReference type="Proteomes" id="UP000830729">
    <property type="component" value="Chromosome"/>
</dbReference>
<evidence type="ECO:0000256" key="1">
    <source>
        <dbReference type="SAM" id="MobiDB-lite"/>
    </source>
</evidence>
<dbReference type="EMBL" id="CP096659">
    <property type="protein sequence ID" value="UPV73932.1"/>
    <property type="molecule type" value="Genomic_DNA"/>
</dbReference>
<protein>
    <recommendedName>
        <fullName evidence="2">DUF8168 domain-containing protein</fullName>
    </recommendedName>
</protein>
<reference evidence="3 4" key="1">
    <citation type="submission" date="2022-04" db="EMBL/GenBank/DDBJ databases">
        <title>Diverse halophilic archaea isolated from saline environments.</title>
        <authorList>
            <person name="Cui H.-L."/>
        </authorList>
    </citation>
    <scope>NUCLEOTIDE SEQUENCE [LARGE SCALE GENOMIC DNA]</scope>
    <source>
        <strain evidence="3 4">XZYJT49</strain>
    </source>
</reference>
<feature type="domain" description="DUF8168" evidence="2">
    <location>
        <begin position="45"/>
        <end position="288"/>
    </location>
</feature>
<dbReference type="Pfam" id="PF26506">
    <property type="entry name" value="DUF8168"/>
    <property type="match status" value="1"/>
</dbReference>
<feature type="region of interest" description="Disordered" evidence="1">
    <location>
        <begin position="1"/>
        <end position="41"/>
    </location>
</feature>
<evidence type="ECO:0000313" key="3">
    <source>
        <dbReference type="EMBL" id="UPV73932.1"/>
    </source>
</evidence>
<proteinExistence type="predicted"/>
<feature type="compositionally biased region" description="Polar residues" evidence="1">
    <location>
        <begin position="1"/>
        <end position="21"/>
    </location>
</feature>
<evidence type="ECO:0000259" key="2">
    <source>
        <dbReference type="Pfam" id="PF26506"/>
    </source>
</evidence>
<keyword evidence="4" id="KW-1185">Reference proteome</keyword>
<gene>
    <name evidence="3" type="ORF">M0R89_15500</name>
</gene>
<name>A0A8U0HS50_9EURY</name>
<dbReference type="KEGG" id="halx:M0R89_15500"/>